<dbReference type="InterPro" id="IPR004963">
    <property type="entry name" value="PAE/NOTUM"/>
</dbReference>
<feature type="region of interest" description="Disordered" evidence="1">
    <location>
        <begin position="29"/>
        <end position="55"/>
    </location>
</feature>
<evidence type="ECO:0000313" key="4">
    <source>
        <dbReference type="Proteomes" id="UP001374803"/>
    </source>
</evidence>
<name>A0ABZ2L4V8_9BACT</name>
<keyword evidence="4" id="KW-1185">Reference proteome</keyword>
<dbReference type="Pfam" id="PF03283">
    <property type="entry name" value="PAE"/>
    <property type="match status" value="1"/>
</dbReference>
<evidence type="ECO:0000256" key="1">
    <source>
        <dbReference type="SAM" id="MobiDB-lite"/>
    </source>
</evidence>
<proteinExistence type="predicted"/>
<sequence length="362" mass="38862">MASHGTFPWLAAFGLALLAPSIPACSSASSGSDRVDRVDPGADAPPPSPPSGVPARTWTWVDIPGSKCGNGQPTGIGVYVEPESPELIFYMAGGGACWDGETCYGLKEATYMDSGYTKRSFESDSQALLIQTIPLGNNPLSGRSMVYVPYCTGDDHAGSNVISYDYDGVTKTAHHVGYDNVGKALDYAASTWPGMKRLILAGVSAGGFGTVFNFDRVQQRFPKVRVDGIDDSGPMIQPAPGIWETVRANWNVQLPPDCPACKEVPGYFDFLATKYSKGPNRFALISYTFDSVIAGFMNLSGAVFNALLEELGRKIASSWPAARYYYIPGTLHVGIANDTSPAFYAWVGAMLDDDPKWANFPK</sequence>
<evidence type="ECO:0000256" key="2">
    <source>
        <dbReference type="SAM" id="SignalP"/>
    </source>
</evidence>
<reference evidence="3" key="1">
    <citation type="submission" date="2021-12" db="EMBL/GenBank/DDBJ databases">
        <title>Discovery of the Pendulisporaceae a myxobacterial family with distinct sporulation behavior and unique specialized metabolism.</title>
        <authorList>
            <person name="Garcia R."/>
            <person name="Popoff A."/>
            <person name="Bader C.D."/>
            <person name="Loehr J."/>
            <person name="Walesch S."/>
            <person name="Walt C."/>
            <person name="Boldt J."/>
            <person name="Bunk B."/>
            <person name="Haeckl F.J.F.P.J."/>
            <person name="Gunesch A.P."/>
            <person name="Birkelbach J."/>
            <person name="Nuebel U."/>
            <person name="Pietschmann T."/>
            <person name="Bach T."/>
            <person name="Mueller R."/>
        </authorList>
    </citation>
    <scope>NUCLEOTIDE SEQUENCE</scope>
    <source>
        <strain evidence="3">MSr11367</strain>
    </source>
</reference>
<keyword evidence="2" id="KW-0732">Signal</keyword>
<dbReference type="SUPFAM" id="SSF53474">
    <property type="entry name" value="alpha/beta-Hydrolases"/>
    <property type="match status" value="1"/>
</dbReference>
<dbReference type="Proteomes" id="UP001374803">
    <property type="component" value="Chromosome"/>
</dbReference>
<dbReference type="InterPro" id="IPR029058">
    <property type="entry name" value="AB_hydrolase_fold"/>
</dbReference>
<accession>A0ABZ2L4V8</accession>
<evidence type="ECO:0000313" key="3">
    <source>
        <dbReference type="EMBL" id="WXB04604.1"/>
    </source>
</evidence>
<organism evidence="3 4">
    <name type="scientific">Pendulispora rubella</name>
    <dbReference type="NCBI Taxonomy" id="2741070"/>
    <lineage>
        <taxon>Bacteria</taxon>
        <taxon>Pseudomonadati</taxon>
        <taxon>Myxococcota</taxon>
        <taxon>Myxococcia</taxon>
        <taxon>Myxococcales</taxon>
        <taxon>Sorangiineae</taxon>
        <taxon>Pendulisporaceae</taxon>
        <taxon>Pendulispora</taxon>
    </lineage>
</organism>
<dbReference type="RefSeq" id="WP_394834248.1">
    <property type="nucleotide sequence ID" value="NZ_CP089929.1"/>
</dbReference>
<dbReference type="EMBL" id="CP089983">
    <property type="protein sequence ID" value="WXB04604.1"/>
    <property type="molecule type" value="Genomic_DNA"/>
</dbReference>
<feature type="compositionally biased region" description="Pro residues" evidence="1">
    <location>
        <begin position="43"/>
        <end position="52"/>
    </location>
</feature>
<dbReference type="PANTHER" id="PTHR21562">
    <property type="entry name" value="NOTUM-RELATED"/>
    <property type="match status" value="1"/>
</dbReference>
<dbReference type="PANTHER" id="PTHR21562:SF83">
    <property type="entry name" value="PECTIN ACETYLESTERASE 4"/>
    <property type="match status" value="1"/>
</dbReference>
<protein>
    <submittedName>
        <fullName evidence="3">Pectinacetylesterase family protein</fullName>
    </submittedName>
</protein>
<feature type="signal peptide" evidence="2">
    <location>
        <begin position="1"/>
        <end position="24"/>
    </location>
</feature>
<feature type="chain" id="PRO_5045860372" evidence="2">
    <location>
        <begin position="25"/>
        <end position="362"/>
    </location>
</feature>
<gene>
    <name evidence="3" type="ORF">LVJ94_47895</name>
</gene>